<dbReference type="Gene3D" id="1.10.260.40">
    <property type="entry name" value="lambda repressor-like DNA-binding domains"/>
    <property type="match status" value="1"/>
</dbReference>
<evidence type="ECO:0000259" key="1">
    <source>
        <dbReference type="PROSITE" id="PS50943"/>
    </source>
</evidence>
<dbReference type="EMBL" id="FNOK01000015">
    <property type="protein sequence ID" value="SDX77875.1"/>
    <property type="molecule type" value="Genomic_DNA"/>
</dbReference>
<evidence type="ECO:0000313" key="2">
    <source>
        <dbReference type="EMBL" id="SDX77875.1"/>
    </source>
</evidence>
<gene>
    <name evidence="2" type="ORF">SAMN05216215_10157</name>
</gene>
<protein>
    <submittedName>
        <fullName evidence="2">Helix-turn-helix domain-containing protein</fullName>
    </submittedName>
</protein>
<proteinExistence type="predicted"/>
<accession>A0A1H3EGZ7</accession>
<organism evidence="2 3">
    <name type="scientific">Saccharopolyspora shandongensis</name>
    <dbReference type="NCBI Taxonomy" id="418495"/>
    <lineage>
        <taxon>Bacteria</taxon>
        <taxon>Bacillati</taxon>
        <taxon>Actinomycetota</taxon>
        <taxon>Actinomycetes</taxon>
        <taxon>Pseudonocardiales</taxon>
        <taxon>Pseudonocardiaceae</taxon>
        <taxon>Saccharopolyspora</taxon>
    </lineage>
</organism>
<sequence>MGLRQLAAQLGTSHATVSRWENGARSPKPEDVAAYLAKVDASAELRAELVELARDPDGSHWLSVGMPDQHRQLAALLEIEREATHITTVSPLLVPGLLQTADYARTIMIAAEVPNDEVDMRVAVRLGRREAIIRKDAAELRAFIGESVLHQLIGGAAVMAEQLRALLKYSDMENVDLRVIPMSSGWHPGLEGPFSLDRFEDRTPVVQLENRISALFLHEPGEVAAYEHAVDKVAEEAMSSTESSELITEALTRMEMTK</sequence>
<name>A0A1H3EGZ7_9PSEU</name>
<evidence type="ECO:0000313" key="3">
    <source>
        <dbReference type="Proteomes" id="UP000199529"/>
    </source>
</evidence>
<reference evidence="3" key="1">
    <citation type="submission" date="2016-10" db="EMBL/GenBank/DDBJ databases">
        <authorList>
            <person name="Varghese N."/>
            <person name="Submissions S."/>
        </authorList>
    </citation>
    <scope>NUCLEOTIDE SEQUENCE [LARGE SCALE GENOMIC DNA]</scope>
    <source>
        <strain evidence="3">CGMCC 4.3530</strain>
    </source>
</reference>
<feature type="domain" description="HTH cro/C1-type" evidence="1">
    <location>
        <begin position="3"/>
        <end position="46"/>
    </location>
</feature>
<keyword evidence="3" id="KW-1185">Reference proteome</keyword>
<dbReference type="PROSITE" id="PS50943">
    <property type="entry name" value="HTH_CROC1"/>
    <property type="match status" value="1"/>
</dbReference>
<dbReference type="Proteomes" id="UP000199529">
    <property type="component" value="Unassembled WGS sequence"/>
</dbReference>
<dbReference type="GO" id="GO:0003677">
    <property type="term" value="F:DNA binding"/>
    <property type="evidence" value="ECO:0007669"/>
    <property type="project" value="InterPro"/>
</dbReference>
<dbReference type="InterPro" id="IPR001387">
    <property type="entry name" value="Cro/C1-type_HTH"/>
</dbReference>
<dbReference type="SUPFAM" id="SSF47413">
    <property type="entry name" value="lambda repressor-like DNA-binding domains"/>
    <property type="match status" value="1"/>
</dbReference>
<dbReference type="CDD" id="cd00093">
    <property type="entry name" value="HTH_XRE"/>
    <property type="match status" value="1"/>
</dbReference>
<dbReference type="AlphaFoldDB" id="A0A1H3EGZ7"/>
<dbReference type="InterPro" id="IPR010982">
    <property type="entry name" value="Lambda_DNA-bd_dom_sf"/>
</dbReference>
<dbReference type="InterPro" id="IPR043917">
    <property type="entry name" value="DUF5753"/>
</dbReference>
<dbReference type="STRING" id="418495.SAMN05216215_10157"/>
<dbReference type="Pfam" id="PF13560">
    <property type="entry name" value="HTH_31"/>
    <property type="match status" value="1"/>
</dbReference>
<dbReference type="Pfam" id="PF19054">
    <property type="entry name" value="DUF5753"/>
    <property type="match status" value="1"/>
</dbReference>